<keyword evidence="3" id="KW-1185">Reference proteome</keyword>
<feature type="compositionally biased region" description="Basic residues" evidence="1">
    <location>
        <begin position="178"/>
        <end position="194"/>
    </location>
</feature>
<gene>
    <name evidence="2" type="ORF">EB796_011598</name>
</gene>
<feature type="compositionally biased region" description="Basic and acidic residues" evidence="1">
    <location>
        <begin position="152"/>
        <end position="164"/>
    </location>
</feature>
<reference evidence="2" key="1">
    <citation type="submission" date="2020-06" db="EMBL/GenBank/DDBJ databases">
        <title>Draft genome of Bugula neritina, a colonial animal packing powerful symbionts and potential medicines.</title>
        <authorList>
            <person name="Rayko M."/>
        </authorList>
    </citation>
    <scope>NUCLEOTIDE SEQUENCE [LARGE SCALE GENOMIC DNA]</scope>
    <source>
        <strain evidence="2">Kwan_BN1</strain>
    </source>
</reference>
<dbReference type="EMBL" id="VXIV02001756">
    <property type="protein sequence ID" value="KAF6030097.1"/>
    <property type="molecule type" value="Genomic_DNA"/>
</dbReference>
<protein>
    <submittedName>
        <fullName evidence="2">Uncharacterized protein</fullName>
    </submittedName>
</protein>
<comment type="caution">
    <text evidence="2">The sequence shown here is derived from an EMBL/GenBank/DDBJ whole genome shotgun (WGS) entry which is preliminary data.</text>
</comment>
<accession>A0A7J7JVW2</accession>
<evidence type="ECO:0000313" key="2">
    <source>
        <dbReference type="EMBL" id="KAF6030097.1"/>
    </source>
</evidence>
<proteinExistence type="predicted"/>
<sequence length="194" mass="21589">MEKRKNLAILSGQGTNYWRHQVRSLLMQRKLEYRSSQSDTALSKTNVPPPILESNTDVELSKNIAPSTAVHSYTGTVLTPERKGQTPAFGSLVSNSPVSYSPGTVTPTNLPGSPKIAGSDSPGSPSRSENRQRVKRKFRFRVEKSKSIEFYSKKHSDDAKKLKEGIASSRSLQETSPRKKIKVKVRSRQPHRAV</sequence>
<feature type="region of interest" description="Disordered" evidence="1">
    <location>
        <begin position="152"/>
        <end position="194"/>
    </location>
</feature>
<organism evidence="2 3">
    <name type="scientific">Bugula neritina</name>
    <name type="common">Brown bryozoan</name>
    <name type="synonym">Sertularia neritina</name>
    <dbReference type="NCBI Taxonomy" id="10212"/>
    <lineage>
        <taxon>Eukaryota</taxon>
        <taxon>Metazoa</taxon>
        <taxon>Spiralia</taxon>
        <taxon>Lophotrochozoa</taxon>
        <taxon>Bryozoa</taxon>
        <taxon>Gymnolaemata</taxon>
        <taxon>Cheilostomatida</taxon>
        <taxon>Flustrina</taxon>
        <taxon>Buguloidea</taxon>
        <taxon>Bugulidae</taxon>
        <taxon>Bugula</taxon>
    </lineage>
</organism>
<dbReference type="Proteomes" id="UP000593567">
    <property type="component" value="Unassembled WGS sequence"/>
</dbReference>
<dbReference type="AlphaFoldDB" id="A0A7J7JVW2"/>
<feature type="region of interest" description="Disordered" evidence="1">
    <location>
        <begin position="75"/>
        <end position="139"/>
    </location>
</feature>
<evidence type="ECO:0000313" key="3">
    <source>
        <dbReference type="Proteomes" id="UP000593567"/>
    </source>
</evidence>
<name>A0A7J7JVW2_BUGNE</name>
<evidence type="ECO:0000256" key="1">
    <source>
        <dbReference type="SAM" id="MobiDB-lite"/>
    </source>
</evidence>
<feature type="compositionally biased region" description="Polar residues" evidence="1">
    <location>
        <begin position="92"/>
        <end position="111"/>
    </location>
</feature>